<evidence type="ECO:0000313" key="3">
    <source>
        <dbReference type="Proteomes" id="UP000008065"/>
    </source>
</evidence>
<accession>F8MI80</accession>
<feature type="region of interest" description="Disordered" evidence="1">
    <location>
        <begin position="1"/>
        <end position="21"/>
    </location>
</feature>
<keyword evidence="3" id="KW-1185">Reference proteome</keyword>
<protein>
    <submittedName>
        <fullName evidence="2">Uncharacterized protein</fullName>
    </submittedName>
</protein>
<dbReference type="EMBL" id="GL891303">
    <property type="protein sequence ID" value="EGO58936.1"/>
    <property type="molecule type" value="Genomic_DNA"/>
</dbReference>
<reference evidence="3" key="1">
    <citation type="journal article" date="2011" name="Genetics">
        <title>Massive changes in genome architecture accompany the transition to self-fertility in the filamentous fungus Neurospora tetrasperma.</title>
        <authorList>
            <person name="Ellison C.E."/>
            <person name="Stajich J.E."/>
            <person name="Jacobson D.J."/>
            <person name="Natvig D.O."/>
            <person name="Lapidus A."/>
            <person name="Foster B."/>
            <person name="Aerts A."/>
            <person name="Riley R."/>
            <person name="Lindquist E.A."/>
            <person name="Grigoriev I.V."/>
            <person name="Taylor J.W."/>
        </authorList>
    </citation>
    <scope>NUCLEOTIDE SEQUENCE [LARGE SCALE GENOMIC DNA]</scope>
    <source>
        <strain evidence="3">FGSC 2508 / P0657</strain>
    </source>
</reference>
<evidence type="ECO:0000256" key="1">
    <source>
        <dbReference type="SAM" id="MobiDB-lite"/>
    </source>
</evidence>
<organism evidence="2 3">
    <name type="scientific">Neurospora tetrasperma (strain FGSC 2508 / ATCC MYA-4615 / P0657)</name>
    <dbReference type="NCBI Taxonomy" id="510951"/>
    <lineage>
        <taxon>Eukaryota</taxon>
        <taxon>Fungi</taxon>
        <taxon>Dikarya</taxon>
        <taxon>Ascomycota</taxon>
        <taxon>Pezizomycotina</taxon>
        <taxon>Sordariomycetes</taxon>
        <taxon>Sordariomycetidae</taxon>
        <taxon>Sordariales</taxon>
        <taxon>Sordariaceae</taxon>
        <taxon>Neurospora</taxon>
    </lineage>
</organism>
<dbReference type="RefSeq" id="XP_009848828.1">
    <property type="nucleotide sequence ID" value="XM_009850526.1"/>
</dbReference>
<dbReference type="GeneID" id="20827723"/>
<dbReference type="HOGENOM" id="CLU_1421776_0_0_1"/>
<gene>
    <name evidence="2" type="ORF">NEUTE1DRAFT_40023</name>
</gene>
<sequence length="201" mass="21995">MAESCDTDITMSNTPSLSQDTTSLAIRNRPGTQGMVAVTPSSAVAAVTDAVLSAVTQVDHKLERLVRDVADSAERPVDLGLAQLCLDDTNAAKVANAAAIVKMQVQVATVDFEKERLKEDVRNNDGYHRSKVRKERMRIDRLEGLLEILMEERSMPATKETHALYDKKIEQFEKAHKARCARSDAEVLQAGPATPGPYSSD</sequence>
<dbReference type="VEuPathDB" id="FungiDB:NEUTE1DRAFT_40023"/>
<feature type="compositionally biased region" description="Polar residues" evidence="1">
    <location>
        <begin position="7"/>
        <end position="21"/>
    </location>
</feature>
<dbReference type="OrthoDB" id="10266529at2759"/>
<dbReference type="Proteomes" id="UP000008065">
    <property type="component" value="Unassembled WGS sequence"/>
</dbReference>
<evidence type="ECO:0000313" key="2">
    <source>
        <dbReference type="EMBL" id="EGO58936.1"/>
    </source>
</evidence>
<proteinExistence type="predicted"/>
<dbReference type="KEGG" id="nte:NEUTE1DRAFT40023"/>
<dbReference type="AlphaFoldDB" id="F8MI80"/>
<name>F8MI80_NEUT8</name>